<dbReference type="KEGG" id="epl:P4G45_08930"/>
<protein>
    <submittedName>
        <fullName evidence="1">Uncharacterized protein</fullName>
    </submittedName>
</protein>
<evidence type="ECO:0000313" key="1">
    <source>
        <dbReference type="EMBL" id="XBH08623.1"/>
    </source>
</evidence>
<accession>A0AAU7CUG8</accession>
<dbReference type="AlphaFoldDB" id="A0AAU7CUG8"/>
<sequence>MACDLYGGKTSVVIVVATQSGLGTTTPHGAVTASYGTFGDIRDLSQDNTGAELQIILYVDAAVG</sequence>
<gene>
    <name evidence="1" type="ORF">P4G45_08930</name>
    <name evidence="2" type="ORF">P8936_09380</name>
</gene>
<dbReference type="RefSeq" id="WP_348266132.1">
    <property type="nucleotide sequence ID" value="NZ_CP121194.1"/>
</dbReference>
<dbReference type="EMBL" id="CP121194">
    <property type="protein sequence ID" value="XBH08623.1"/>
    <property type="molecule type" value="Genomic_DNA"/>
</dbReference>
<reference evidence="1" key="1">
    <citation type="submission" date="2023-03" db="EMBL/GenBank/DDBJ databases">
        <title>Edaphobacter sp.</title>
        <authorList>
            <person name="Huber K.J."/>
            <person name="Papendorf J."/>
            <person name="Pilke C."/>
            <person name="Bunk B."/>
            <person name="Sproeer C."/>
            <person name="Pester M."/>
        </authorList>
    </citation>
    <scope>NUCLEOTIDE SEQUENCE</scope>
    <source>
        <strain evidence="1">DSM 109919</strain>
        <strain evidence="2">DSM 109920</strain>
    </source>
</reference>
<evidence type="ECO:0000313" key="2">
    <source>
        <dbReference type="EMBL" id="XBH11928.1"/>
    </source>
</evidence>
<accession>A0AAU7D3X0</accession>
<organism evidence="1">
    <name type="scientific">Edaphobacter paludis</name>
    <dbReference type="NCBI Taxonomy" id="3035702"/>
    <lineage>
        <taxon>Bacteria</taxon>
        <taxon>Pseudomonadati</taxon>
        <taxon>Acidobacteriota</taxon>
        <taxon>Terriglobia</taxon>
        <taxon>Terriglobales</taxon>
        <taxon>Acidobacteriaceae</taxon>
        <taxon>Edaphobacter</taxon>
    </lineage>
</organism>
<name>A0AAU7CUG8_9BACT</name>
<proteinExistence type="predicted"/>
<dbReference type="EMBL" id="CP121195">
    <property type="protein sequence ID" value="XBH11928.1"/>
    <property type="molecule type" value="Genomic_DNA"/>
</dbReference>